<evidence type="ECO:0000313" key="4">
    <source>
        <dbReference type="Proteomes" id="UP000325780"/>
    </source>
</evidence>
<accession>A0A5N6U684</accession>
<feature type="region of interest" description="Disordered" evidence="1">
    <location>
        <begin position="1"/>
        <end position="35"/>
    </location>
</feature>
<dbReference type="GO" id="GO:0016301">
    <property type="term" value="F:kinase activity"/>
    <property type="evidence" value="ECO:0007669"/>
    <property type="project" value="UniProtKB-KW"/>
</dbReference>
<keyword evidence="3" id="KW-0808">Transferase</keyword>
<dbReference type="AlphaFoldDB" id="A0A5N6U684"/>
<gene>
    <name evidence="3" type="ORF">BDV25DRAFT_126766</name>
</gene>
<dbReference type="Proteomes" id="UP000325780">
    <property type="component" value="Unassembled WGS sequence"/>
</dbReference>
<feature type="domain" description="Aminoglycoside phosphotransferase" evidence="2">
    <location>
        <begin position="172"/>
        <end position="222"/>
    </location>
</feature>
<feature type="compositionally biased region" description="Basic and acidic residues" evidence="1">
    <location>
        <begin position="12"/>
        <end position="26"/>
    </location>
</feature>
<reference evidence="3 4" key="1">
    <citation type="submission" date="2019-04" db="EMBL/GenBank/DDBJ databases">
        <title>Friends and foes A comparative genomics study of 23 Aspergillus species from section Flavi.</title>
        <authorList>
            <consortium name="DOE Joint Genome Institute"/>
            <person name="Kjaerbolling I."/>
            <person name="Vesth T."/>
            <person name="Frisvad J.C."/>
            <person name="Nybo J.L."/>
            <person name="Theobald S."/>
            <person name="Kildgaard S."/>
            <person name="Isbrandt T."/>
            <person name="Kuo A."/>
            <person name="Sato A."/>
            <person name="Lyhne E.K."/>
            <person name="Kogle M.E."/>
            <person name="Wiebenga A."/>
            <person name="Kun R.S."/>
            <person name="Lubbers R.J."/>
            <person name="Makela M.R."/>
            <person name="Barry K."/>
            <person name="Chovatia M."/>
            <person name="Clum A."/>
            <person name="Daum C."/>
            <person name="Haridas S."/>
            <person name="He G."/>
            <person name="LaButti K."/>
            <person name="Lipzen A."/>
            <person name="Mondo S."/>
            <person name="Riley R."/>
            <person name="Salamov A."/>
            <person name="Simmons B.A."/>
            <person name="Magnuson J.K."/>
            <person name="Henrissat B."/>
            <person name="Mortensen U.H."/>
            <person name="Larsen T.O."/>
            <person name="Devries R.P."/>
            <person name="Grigoriev I.V."/>
            <person name="Machida M."/>
            <person name="Baker S.E."/>
            <person name="Andersen M.R."/>
        </authorList>
    </citation>
    <scope>NUCLEOTIDE SEQUENCE [LARGE SCALE GENOMIC DNA]</scope>
    <source>
        <strain evidence="3 4">IBT 18842</strain>
    </source>
</reference>
<dbReference type="PANTHER" id="PTHR21310:SF15">
    <property type="entry name" value="AMINOGLYCOSIDE PHOSPHOTRANSFERASE DOMAIN-CONTAINING PROTEIN"/>
    <property type="match status" value="1"/>
</dbReference>
<keyword evidence="3" id="KW-0418">Kinase</keyword>
<dbReference type="SUPFAM" id="SSF56112">
    <property type="entry name" value="Protein kinase-like (PK-like)"/>
    <property type="match status" value="1"/>
</dbReference>
<dbReference type="InterPro" id="IPR002575">
    <property type="entry name" value="Aminoglycoside_PTrfase"/>
</dbReference>
<organism evidence="3 4">
    <name type="scientific">Aspergillus avenaceus</name>
    <dbReference type="NCBI Taxonomy" id="36643"/>
    <lineage>
        <taxon>Eukaryota</taxon>
        <taxon>Fungi</taxon>
        <taxon>Dikarya</taxon>
        <taxon>Ascomycota</taxon>
        <taxon>Pezizomycotina</taxon>
        <taxon>Eurotiomycetes</taxon>
        <taxon>Eurotiomycetidae</taxon>
        <taxon>Eurotiales</taxon>
        <taxon>Aspergillaceae</taxon>
        <taxon>Aspergillus</taxon>
        <taxon>Aspergillus subgen. Circumdati</taxon>
    </lineage>
</organism>
<dbReference type="InterPro" id="IPR051678">
    <property type="entry name" value="AGP_Transferase"/>
</dbReference>
<sequence>MSNPCNEDTIDDDRPNHIEETTDAQRNRSPSPDGSIALTFERRYYHCDSLFIKRNLRPSEYRMTQRGTLHVPRLGKERLQNEAECLRFIRRTTDIPVPTVYGAFEINDSFYLITEYIQGISMASLSEEQKRTVGLEIRQHLDTMHAIKSNTIGGPSGIVIPPYRAMRASANDDWPARSSNTTEYVFCHNDLSQQNIIVDPDTLRIRAIIDWEYSGFFPEYFDSPFYERLGPSVALEGENDDVKSLLKFLCISTSE</sequence>
<dbReference type="PANTHER" id="PTHR21310">
    <property type="entry name" value="AMINOGLYCOSIDE PHOSPHOTRANSFERASE-RELATED-RELATED"/>
    <property type="match status" value="1"/>
</dbReference>
<dbReference type="Gene3D" id="3.90.1200.10">
    <property type="match status" value="1"/>
</dbReference>
<dbReference type="CDD" id="cd05120">
    <property type="entry name" value="APH_ChoK_like"/>
    <property type="match status" value="1"/>
</dbReference>
<dbReference type="InterPro" id="IPR011009">
    <property type="entry name" value="Kinase-like_dom_sf"/>
</dbReference>
<evidence type="ECO:0000256" key="1">
    <source>
        <dbReference type="SAM" id="MobiDB-lite"/>
    </source>
</evidence>
<keyword evidence="4" id="KW-1185">Reference proteome</keyword>
<dbReference type="Pfam" id="PF01636">
    <property type="entry name" value="APH"/>
    <property type="match status" value="1"/>
</dbReference>
<evidence type="ECO:0000259" key="2">
    <source>
        <dbReference type="Pfam" id="PF01636"/>
    </source>
</evidence>
<dbReference type="EMBL" id="ML742032">
    <property type="protein sequence ID" value="KAE8154084.1"/>
    <property type="molecule type" value="Genomic_DNA"/>
</dbReference>
<evidence type="ECO:0000313" key="3">
    <source>
        <dbReference type="EMBL" id="KAE8154084.1"/>
    </source>
</evidence>
<proteinExistence type="predicted"/>
<name>A0A5N6U684_ASPAV</name>
<dbReference type="OrthoDB" id="428260at2759"/>
<protein>
    <submittedName>
        <fullName evidence="3">Kinase-like domain-containing protein</fullName>
    </submittedName>
</protein>